<accession>A0A061DGU5</accession>
<dbReference type="AlphaFoldDB" id="A0A061DGU5"/>
<dbReference type="Gramene" id="EOX91352">
    <property type="protein sequence ID" value="EOX91352"/>
    <property type="gene ID" value="TCM_000574"/>
</dbReference>
<dbReference type="InParanoid" id="A0A061DGU5"/>
<evidence type="ECO:0000256" key="1">
    <source>
        <dbReference type="SAM" id="Phobius"/>
    </source>
</evidence>
<keyword evidence="3" id="KW-1185">Reference proteome</keyword>
<proteinExistence type="predicted"/>
<feature type="transmembrane region" description="Helical" evidence="1">
    <location>
        <begin position="48"/>
        <end position="68"/>
    </location>
</feature>
<reference evidence="2 3" key="1">
    <citation type="journal article" date="2013" name="Genome Biol.">
        <title>The genome sequence of the most widely cultivated cacao type and its use to identify candidate genes regulating pod color.</title>
        <authorList>
            <person name="Motamayor J.C."/>
            <person name="Mockaitis K."/>
            <person name="Schmutz J."/>
            <person name="Haiminen N."/>
            <person name="Iii D.L."/>
            <person name="Cornejo O."/>
            <person name="Findley S.D."/>
            <person name="Zheng P."/>
            <person name="Utro F."/>
            <person name="Royaert S."/>
            <person name="Saski C."/>
            <person name="Jenkins J."/>
            <person name="Podicheti R."/>
            <person name="Zhao M."/>
            <person name="Scheffler B.E."/>
            <person name="Stack J.C."/>
            <person name="Feltus F.A."/>
            <person name="Mustiga G.M."/>
            <person name="Amores F."/>
            <person name="Phillips W."/>
            <person name="Marelli J.P."/>
            <person name="May G.D."/>
            <person name="Shapiro H."/>
            <person name="Ma J."/>
            <person name="Bustamante C.D."/>
            <person name="Schnell R.J."/>
            <person name="Main D."/>
            <person name="Gilbert D."/>
            <person name="Parida L."/>
            <person name="Kuhn D.N."/>
        </authorList>
    </citation>
    <scope>NUCLEOTIDE SEQUENCE [LARGE SCALE GENOMIC DNA]</scope>
    <source>
        <strain evidence="3">cv. Matina 1-6</strain>
    </source>
</reference>
<keyword evidence="1" id="KW-0472">Membrane</keyword>
<evidence type="ECO:0000313" key="2">
    <source>
        <dbReference type="EMBL" id="EOX91352.1"/>
    </source>
</evidence>
<dbReference type="Proteomes" id="UP000026915">
    <property type="component" value="Chromosome 1"/>
</dbReference>
<gene>
    <name evidence="2" type="ORF">TCM_000574</name>
</gene>
<keyword evidence="1" id="KW-0812">Transmembrane</keyword>
<name>A0A061DGU5_THECC</name>
<keyword evidence="1" id="KW-1133">Transmembrane helix</keyword>
<dbReference type="EMBL" id="CM001879">
    <property type="protein sequence ID" value="EOX91352.1"/>
    <property type="molecule type" value="Genomic_DNA"/>
</dbReference>
<sequence>MYSSSKFSISLWISWTILRNKTPLIKQNIGWNVVKLTKRHIYPPIPPFFFFFSFHFLCFSFFFFFSFLKGKSMQVAYSIMKMTTVIFRCSNFQPISMGFHSFSFNLFKHPE</sequence>
<organism evidence="2 3">
    <name type="scientific">Theobroma cacao</name>
    <name type="common">Cacao</name>
    <name type="synonym">Cocoa</name>
    <dbReference type="NCBI Taxonomy" id="3641"/>
    <lineage>
        <taxon>Eukaryota</taxon>
        <taxon>Viridiplantae</taxon>
        <taxon>Streptophyta</taxon>
        <taxon>Embryophyta</taxon>
        <taxon>Tracheophyta</taxon>
        <taxon>Spermatophyta</taxon>
        <taxon>Magnoliopsida</taxon>
        <taxon>eudicotyledons</taxon>
        <taxon>Gunneridae</taxon>
        <taxon>Pentapetalae</taxon>
        <taxon>rosids</taxon>
        <taxon>malvids</taxon>
        <taxon>Malvales</taxon>
        <taxon>Malvaceae</taxon>
        <taxon>Byttnerioideae</taxon>
        <taxon>Theobroma</taxon>
    </lineage>
</organism>
<protein>
    <submittedName>
        <fullName evidence="2">Uncharacterized protein</fullName>
    </submittedName>
</protein>
<dbReference type="HOGENOM" id="CLU_2162988_0_0_1"/>
<evidence type="ECO:0000313" key="3">
    <source>
        <dbReference type="Proteomes" id="UP000026915"/>
    </source>
</evidence>